<sequence>MMKLSPLVAIKATLFMALGLIAAVLVFNTLQVPVSGPTDEYTLEFTDAEGVIAGNPVKMSGVRVGRVESVDFAAQPDGTSIARVRIEVQRAHPVPDRVHAAIRYGDMLGARYIALSDGGADAPPRRGDVITVASTTGPVDLSALMNGFQPLFNALDPTQVNDLAQGFVDTFEGRRSSVDLLLRQIATMGSNLSANSAVFARLVSNLNTLMLTVDQRTPQLTELFTGLNRLTSAVIGDGGQLARLLDSGDRAVAALAQMMTTAGDSFVDSLTGLRRMTAAWIPQTRKFETFLSTFPGLADKINHSGRYGGFMMLYLCNFTLKASPVEANIFGPLHSPVCR</sequence>
<dbReference type="PANTHER" id="PTHR33371">
    <property type="entry name" value="INTERMEMBRANE PHOSPHOLIPID TRANSPORT SYSTEM BINDING PROTEIN MLAD-RELATED"/>
    <property type="match status" value="1"/>
</dbReference>
<dbReference type="InterPro" id="IPR024516">
    <property type="entry name" value="Mce_C"/>
</dbReference>
<dbReference type="RefSeq" id="WP_161894773.1">
    <property type="nucleotide sequence ID" value="NZ_BJOV01000003.1"/>
</dbReference>
<dbReference type="NCBIfam" id="TIGR00996">
    <property type="entry name" value="Mtu_fam_mce"/>
    <property type="match status" value="1"/>
</dbReference>
<dbReference type="InterPro" id="IPR052336">
    <property type="entry name" value="MlaD_Phospholipid_Transporter"/>
</dbReference>
<gene>
    <name evidence="3" type="ORF">nbrc107696_13480</name>
</gene>
<evidence type="ECO:0000259" key="1">
    <source>
        <dbReference type="Pfam" id="PF02470"/>
    </source>
</evidence>
<evidence type="ECO:0000259" key="2">
    <source>
        <dbReference type="Pfam" id="PF11887"/>
    </source>
</evidence>
<dbReference type="AlphaFoldDB" id="A0A7I9V6T6"/>
<feature type="domain" description="Mce/MlaD" evidence="1">
    <location>
        <begin position="38"/>
        <end position="118"/>
    </location>
</feature>
<accession>A0A7I9V6T6</accession>
<organism evidence="3 4">
    <name type="scientific">Gordonia spumicola</name>
    <dbReference type="NCBI Taxonomy" id="589161"/>
    <lineage>
        <taxon>Bacteria</taxon>
        <taxon>Bacillati</taxon>
        <taxon>Actinomycetota</taxon>
        <taxon>Actinomycetes</taxon>
        <taxon>Mycobacteriales</taxon>
        <taxon>Gordoniaceae</taxon>
        <taxon>Gordonia</taxon>
    </lineage>
</organism>
<protein>
    <submittedName>
        <fullName evidence="3">Putative Mce family protein</fullName>
    </submittedName>
</protein>
<dbReference type="Proteomes" id="UP000444960">
    <property type="component" value="Unassembled WGS sequence"/>
</dbReference>
<evidence type="ECO:0000313" key="4">
    <source>
        <dbReference type="Proteomes" id="UP000444960"/>
    </source>
</evidence>
<evidence type="ECO:0000313" key="3">
    <source>
        <dbReference type="EMBL" id="GEE00902.1"/>
    </source>
</evidence>
<dbReference type="InterPro" id="IPR003399">
    <property type="entry name" value="Mce/MlaD"/>
</dbReference>
<dbReference type="PANTHER" id="PTHR33371:SF17">
    <property type="entry name" value="MCE-FAMILY PROTEIN MCE1B"/>
    <property type="match status" value="1"/>
</dbReference>
<dbReference type="GO" id="GO:0051701">
    <property type="term" value="P:biological process involved in interaction with host"/>
    <property type="evidence" value="ECO:0007669"/>
    <property type="project" value="TreeGrafter"/>
</dbReference>
<comment type="caution">
    <text evidence="3">The sequence shown here is derived from an EMBL/GenBank/DDBJ whole genome shotgun (WGS) entry which is preliminary data.</text>
</comment>
<dbReference type="InterPro" id="IPR005693">
    <property type="entry name" value="Mce"/>
</dbReference>
<feature type="domain" description="Mammalian cell entry C-terminal" evidence="2">
    <location>
        <begin position="126"/>
        <end position="293"/>
    </location>
</feature>
<name>A0A7I9V6T6_9ACTN</name>
<dbReference type="OrthoDB" id="338143at2"/>
<dbReference type="EMBL" id="BJOV01000003">
    <property type="protein sequence ID" value="GEE00902.1"/>
    <property type="molecule type" value="Genomic_DNA"/>
</dbReference>
<proteinExistence type="predicted"/>
<dbReference type="Pfam" id="PF02470">
    <property type="entry name" value="MlaD"/>
    <property type="match status" value="1"/>
</dbReference>
<keyword evidence="4" id="KW-1185">Reference proteome</keyword>
<dbReference type="GO" id="GO:0005576">
    <property type="term" value="C:extracellular region"/>
    <property type="evidence" value="ECO:0007669"/>
    <property type="project" value="TreeGrafter"/>
</dbReference>
<dbReference type="Pfam" id="PF11887">
    <property type="entry name" value="Mce4_CUP1"/>
    <property type="match status" value="1"/>
</dbReference>
<reference evidence="4" key="1">
    <citation type="submission" date="2019-06" db="EMBL/GenBank/DDBJ databases">
        <title>Gordonia isolated from sludge of a wastewater treatment plant.</title>
        <authorList>
            <person name="Tamura T."/>
            <person name="Aoyama K."/>
            <person name="Kang Y."/>
            <person name="Saito S."/>
            <person name="Akiyama N."/>
            <person name="Yazawa K."/>
            <person name="Gonoi T."/>
            <person name="Mikami Y."/>
        </authorList>
    </citation>
    <scope>NUCLEOTIDE SEQUENCE [LARGE SCALE GENOMIC DNA]</scope>
    <source>
        <strain evidence="4">NBRC 107696</strain>
    </source>
</reference>